<dbReference type="InterPro" id="IPR025924">
    <property type="entry name" value="YHYH_dom"/>
</dbReference>
<dbReference type="RefSeq" id="WP_139793718.1">
    <property type="nucleotide sequence ID" value="NZ_FWYF01000001.1"/>
</dbReference>
<dbReference type="PROSITE" id="PS51257">
    <property type="entry name" value="PROKAR_LIPOPROTEIN"/>
    <property type="match status" value="1"/>
</dbReference>
<reference evidence="3 4" key="1">
    <citation type="submission" date="2017-04" db="EMBL/GenBank/DDBJ databases">
        <authorList>
            <person name="Afonso C.L."/>
            <person name="Miller P.J."/>
            <person name="Scott M.A."/>
            <person name="Spackman E."/>
            <person name="Goraichik I."/>
            <person name="Dimitrov K.M."/>
            <person name="Suarez D.L."/>
            <person name="Swayne D.E."/>
        </authorList>
    </citation>
    <scope>NUCLEOTIDE SEQUENCE [LARGE SCALE GENOMIC DNA]</scope>
    <source>
        <strain evidence="3 4">DSM 26133</strain>
    </source>
</reference>
<feature type="signal peptide" evidence="1">
    <location>
        <begin position="1"/>
        <end position="21"/>
    </location>
</feature>
<organism evidence="3 4">
    <name type="scientific">Reichenbachiella faecimaris</name>
    <dbReference type="NCBI Taxonomy" id="692418"/>
    <lineage>
        <taxon>Bacteria</taxon>
        <taxon>Pseudomonadati</taxon>
        <taxon>Bacteroidota</taxon>
        <taxon>Cytophagia</taxon>
        <taxon>Cytophagales</taxon>
        <taxon>Reichenbachiellaceae</taxon>
        <taxon>Reichenbachiella</taxon>
    </lineage>
</organism>
<dbReference type="EMBL" id="FWYF01000001">
    <property type="protein sequence ID" value="SMD32256.1"/>
    <property type="molecule type" value="Genomic_DNA"/>
</dbReference>
<name>A0A1W2G7I5_REIFA</name>
<evidence type="ECO:0000256" key="1">
    <source>
        <dbReference type="SAM" id="SignalP"/>
    </source>
</evidence>
<dbReference type="Proteomes" id="UP000192472">
    <property type="component" value="Unassembled WGS sequence"/>
</dbReference>
<gene>
    <name evidence="3" type="ORF">SAMN04488029_0599</name>
</gene>
<sequence>MKKSIILLSMIFGLFAMYACSEDDAATDNDDDNDETTGDVVATPTLAFDEFNASAVTVSFDGDEITIVSNALPNHTSPYWSANDDLYIDPIVADEESISPGNITEASYTLTVPTEPELASTSTETGLGAIGISVTGVPIYNQSEGPTDVTEGTASGFDWSGGHSGPTGYHYHVEARDVGETSPLTIDDDELLGIMSDGFLIYGRKCNSIGDYPIDGDASNGHYATTQHSTEEFYHYHIVNEIYLNTYYLLFGVDLQGTQNAIM</sequence>
<dbReference type="Pfam" id="PF14240">
    <property type="entry name" value="YHYH"/>
    <property type="match status" value="1"/>
</dbReference>
<evidence type="ECO:0000313" key="4">
    <source>
        <dbReference type="Proteomes" id="UP000192472"/>
    </source>
</evidence>
<dbReference type="OrthoDB" id="665834at2"/>
<keyword evidence="1" id="KW-0732">Signal</keyword>
<accession>A0A1W2G7I5</accession>
<keyword evidence="4" id="KW-1185">Reference proteome</keyword>
<protein>
    <submittedName>
        <fullName evidence="3">YHYH protein</fullName>
    </submittedName>
</protein>
<proteinExistence type="predicted"/>
<dbReference type="STRING" id="692418.SAMN04488029_0599"/>
<feature type="domain" description="YHYH" evidence="2">
    <location>
        <begin position="110"/>
        <end position="207"/>
    </location>
</feature>
<feature type="chain" id="PRO_5012077137" evidence="1">
    <location>
        <begin position="22"/>
        <end position="263"/>
    </location>
</feature>
<evidence type="ECO:0000259" key="2">
    <source>
        <dbReference type="Pfam" id="PF14240"/>
    </source>
</evidence>
<dbReference type="AlphaFoldDB" id="A0A1W2G7I5"/>
<evidence type="ECO:0000313" key="3">
    <source>
        <dbReference type="EMBL" id="SMD32256.1"/>
    </source>
</evidence>